<accession>E8UY44</accession>
<evidence type="ECO:0000313" key="6">
    <source>
        <dbReference type="Proteomes" id="UP000006844"/>
    </source>
</evidence>
<keyword evidence="3" id="KW-0804">Transcription</keyword>
<name>E8UY44_TERSS</name>
<dbReference type="eggNOG" id="COG1733">
    <property type="taxonomic scope" value="Bacteria"/>
</dbReference>
<dbReference type="Gene3D" id="1.10.10.10">
    <property type="entry name" value="Winged helix-like DNA-binding domain superfamily/Winged helix DNA-binding domain"/>
    <property type="match status" value="1"/>
</dbReference>
<evidence type="ECO:0000256" key="1">
    <source>
        <dbReference type="ARBA" id="ARBA00023015"/>
    </source>
</evidence>
<protein>
    <submittedName>
        <fullName evidence="5">Transcriptional regulator, HxlR family</fullName>
    </submittedName>
</protein>
<dbReference type="InterPro" id="IPR002577">
    <property type="entry name" value="HTH_HxlR"/>
</dbReference>
<dbReference type="HOGENOM" id="CLU_111585_5_2_0"/>
<organism evidence="5 6">
    <name type="scientific">Terriglobus saanensis (strain ATCC BAA-1853 / DSM 23119 / SP1PR4)</name>
    <dbReference type="NCBI Taxonomy" id="401053"/>
    <lineage>
        <taxon>Bacteria</taxon>
        <taxon>Pseudomonadati</taxon>
        <taxon>Acidobacteriota</taxon>
        <taxon>Terriglobia</taxon>
        <taxon>Terriglobales</taxon>
        <taxon>Acidobacteriaceae</taxon>
        <taxon>Terriglobus</taxon>
    </lineage>
</organism>
<dbReference type="GO" id="GO:0003677">
    <property type="term" value="F:DNA binding"/>
    <property type="evidence" value="ECO:0007669"/>
    <property type="project" value="UniProtKB-KW"/>
</dbReference>
<dbReference type="InterPro" id="IPR036388">
    <property type="entry name" value="WH-like_DNA-bd_sf"/>
</dbReference>
<dbReference type="PANTHER" id="PTHR33204">
    <property type="entry name" value="TRANSCRIPTIONAL REGULATOR, MARR FAMILY"/>
    <property type="match status" value="1"/>
</dbReference>
<evidence type="ECO:0000256" key="2">
    <source>
        <dbReference type="ARBA" id="ARBA00023125"/>
    </source>
</evidence>
<evidence type="ECO:0000259" key="4">
    <source>
        <dbReference type="PROSITE" id="PS51118"/>
    </source>
</evidence>
<dbReference type="STRING" id="401053.AciPR4_0012"/>
<dbReference type="KEGG" id="tsa:AciPR4_0012"/>
<keyword evidence="1" id="KW-0805">Transcription regulation</keyword>
<proteinExistence type="predicted"/>
<dbReference type="SUPFAM" id="SSF46785">
    <property type="entry name" value="Winged helix' DNA-binding domain"/>
    <property type="match status" value="1"/>
</dbReference>
<dbReference type="AlphaFoldDB" id="E8UY44"/>
<keyword evidence="6" id="KW-1185">Reference proteome</keyword>
<feature type="domain" description="HTH hxlR-type" evidence="4">
    <location>
        <begin position="35"/>
        <end position="134"/>
    </location>
</feature>
<dbReference type="Proteomes" id="UP000006844">
    <property type="component" value="Chromosome"/>
</dbReference>
<reference evidence="5 6" key="1">
    <citation type="journal article" date="2012" name="Stand. Genomic Sci.">
        <title>Complete genome sequence of Terriglobus saanensis type strain SP1PR4(T), an Acidobacteria from tundra soil.</title>
        <authorList>
            <person name="Rawat S.R."/>
            <person name="Mannisto M.K."/>
            <person name="Starovoytov V."/>
            <person name="Goodwin L."/>
            <person name="Nolan M."/>
            <person name="Hauser L."/>
            <person name="Land M."/>
            <person name="Davenport K.W."/>
            <person name="Woyke T."/>
            <person name="Haggblom M.M."/>
        </authorList>
    </citation>
    <scope>NUCLEOTIDE SEQUENCE</scope>
    <source>
        <strain evidence="6">ATCC BAA-1853 / DSM 23119 / SP1PR4</strain>
    </source>
</reference>
<gene>
    <name evidence="5" type="ordered locus">AciPR4_0012</name>
</gene>
<dbReference type="EMBL" id="CP002467">
    <property type="protein sequence ID" value="ADV80854.1"/>
    <property type="molecule type" value="Genomic_DNA"/>
</dbReference>
<dbReference type="Pfam" id="PF01638">
    <property type="entry name" value="HxlR"/>
    <property type="match status" value="1"/>
</dbReference>
<keyword evidence="2" id="KW-0238">DNA-binding</keyword>
<evidence type="ECO:0000256" key="3">
    <source>
        <dbReference type="ARBA" id="ARBA00023163"/>
    </source>
</evidence>
<dbReference type="PROSITE" id="PS51118">
    <property type="entry name" value="HTH_HXLR"/>
    <property type="match status" value="1"/>
</dbReference>
<evidence type="ECO:0000313" key="5">
    <source>
        <dbReference type="EMBL" id="ADV80854.1"/>
    </source>
</evidence>
<dbReference type="InterPro" id="IPR036390">
    <property type="entry name" value="WH_DNA-bd_sf"/>
</dbReference>
<sequence>MRYIPIMEVRTNLLGTHKKVSAKSKPSRFPGDGVCALEVEAALRSLEGRWKVVILSRLFAVPVWRFSELERAIPAVSQKVLVQQLRALEDDGLVYRTVYPQVPPKVEYGLTNYGQSLCPALAALLDWAALKPAR</sequence>
<dbReference type="PANTHER" id="PTHR33204:SF29">
    <property type="entry name" value="TRANSCRIPTIONAL REGULATOR"/>
    <property type="match status" value="1"/>
</dbReference>